<comment type="similarity">
    <text evidence="8">Belongs to the methyl-accepting chemotaxis (MCP) protein family.</text>
</comment>
<keyword evidence="13" id="KW-1185">Reference proteome</keyword>
<evidence type="ECO:0000256" key="4">
    <source>
        <dbReference type="ARBA" id="ARBA00022692"/>
    </source>
</evidence>
<dbReference type="KEGG" id="ege:EM595_2745"/>
<reference evidence="13" key="1">
    <citation type="submission" date="2015-11" db="EMBL/GenBank/DDBJ databases">
        <authorList>
            <person name="Blom J."/>
        </authorList>
    </citation>
    <scope>NUCLEOTIDE SEQUENCE [LARGE SCALE GENOMIC DNA]</scope>
</reference>
<dbReference type="OrthoDB" id="8744489at2"/>
<dbReference type="InterPro" id="IPR033479">
    <property type="entry name" value="dCache_1"/>
</dbReference>
<keyword evidence="3" id="KW-0145">Chemotaxis</keyword>
<keyword evidence="7 9" id="KW-0807">Transducer</keyword>
<dbReference type="AlphaFoldDB" id="A0A0U5L750"/>
<dbReference type="Gene3D" id="1.10.287.950">
    <property type="entry name" value="Methyl-accepting chemotaxis protein"/>
    <property type="match status" value="1"/>
</dbReference>
<dbReference type="PRINTS" id="PR00260">
    <property type="entry name" value="CHEMTRNSDUCR"/>
</dbReference>
<dbReference type="GO" id="GO:0006935">
    <property type="term" value="P:chemotaxis"/>
    <property type="evidence" value="ECO:0007669"/>
    <property type="project" value="UniProtKB-KW"/>
</dbReference>
<dbReference type="CDD" id="cd11386">
    <property type="entry name" value="MCP_signal"/>
    <property type="match status" value="1"/>
</dbReference>
<keyword evidence="6 10" id="KW-0472">Membrane</keyword>
<name>A0A0U5L750_9GAMM</name>
<dbReference type="Proteomes" id="UP000059419">
    <property type="component" value="Chromosome 1"/>
</dbReference>
<dbReference type="STRING" id="1619313.EM595_2745"/>
<dbReference type="SMART" id="SM00283">
    <property type="entry name" value="MA"/>
    <property type="match status" value="1"/>
</dbReference>
<gene>
    <name evidence="12" type="ORF">EM595_2745</name>
</gene>
<evidence type="ECO:0000256" key="1">
    <source>
        <dbReference type="ARBA" id="ARBA00004651"/>
    </source>
</evidence>
<dbReference type="Gene3D" id="3.30.450.20">
    <property type="entry name" value="PAS domain"/>
    <property type="match status" value="2"/>
</dbReference>
<dbReference type="PANTHER" id="PTHR43531:SF16">
    <property type="entry name" value="METHYL-ACCEPTING CHEMOTAXIS PROTEIN II"/>
    <property type="match status" value="1"/>
</dbReference>
<keyword evidence="2" id="KW-1003">Cell membrane</keyword>
<feature type="transmembrane region" description="Helical" evidence="10">
    <location>
        <begin position="315"/>
        <end position="337"/>
    </location>
</feature>
<dbReference type="PATRIC" id="fig|1619313.3.peg.2851"/>
<dbReference type="GO" id="GO:0005886">
    <property type="term" value="C:plasma membrane"/>
    <property type="evidence" value="ECO:0007669"/>
    <property type="project" value="UniProtKB-SubCell"/>
</dbReference>
<evidence type="ECO:0000313" key="12">
    <source>
        <dbReference type="EMBL" id="CUU24976.1"/>
    </source>
</evidence>
<keyword evidence="5 10" id="KW-1133">Transmembrane helix</keyword>
<dbReference type="PROSITE" id="PS50111">
    <property type="entry name" value="CHEMOTAXIS_TRANSDUC_2"/>
    <property type="match status" value="1"/>
</dbReference>
<dbReference type="FunFam" id="1.10.287.950:FF:000001">
    <property type="entry name" value="Methyl-accepting chemotaxis sensory transducer"/>
    <property type="match status" value="1"/>
</dbReference>
<protein>
    <submittedName>
        <fullName evidence="12">Chemotaxis protein</fullName>
    </submittedName>
</protein>
<evidence type="ECO:0000256" key="5">
    <source>
        <dbReference type="ARBA" id="ARBA00022989"/>
    </source>
</evidence>
<dbReference type="InterPro" id="IPR051310">
    <property type="entry name" value="MCP_chemotaxis"/>
</dbReference>
<dbReference type="InterPro" id="IPR004090">
    <property type="entry name" value="Chemotax_Me-accpt_rcpt"/>
</dbReference>
<accession>A0A0U5L750</accession>
<evidence type="ECO:0000256" key="7">
    <source>
        <dbReference type="ARBA" id="ARBA00023224"/>
    </source>
</evidence>
<dbReference type="GeneID" id="84612289"/>
<dbReference type="CDD" id="cd12913">
    <property type="entry name" value="PDC1_MCP_like"/>
    <property type="match status" value="1"/>
</dbReference>
<dbReference type="GO" id="GO:0007165">
    <property type="term" value="P:signal transduction"/>
    <property type="evidence" value="ECO:0007669"/>
    <property type="project" value="UniProtKB-KW"/>
</dbReference>
<evidence type="ECO:0000259" key="11">
    <source>
        <dbReference type="PROSITE" id="PS50111"/>
    </source>
</evidence>
<dbReference type="SUPFAM" id="SSF58104">
    <property type="entry name" value="Methyl-accepting chemotaxis protein (MCP) signaling domain"/>
    <property type="match status" value="1"/>
</dbReference>
<dbReference type="Pfam" id="PF02743">
    <property type="entry name" value="dCache_1"/>
    <property type="match status" value="1"/>
</dbReference>
<dbReference type="PANTHER" id="PTHR43531">
    <property type="entry name" value="PROTEIN ICFG"/>
    <property type="match status" value="1"/>
</dbReference>
<evidence type="ECO:0000256" key="3">
    <source>
        <dbReference type="ARBA" id="ARBA00022500"/>
    </source>
</evidence>
<evidence type="ECO:0000256" key="2">
    <source>
        <dbReference type="ARBA" id="ARBA00022475"/>
    </source>
</evidence>
<dbReference type="GO" id="GO:0004888">
    <property type="term" value="F:transmembrane signaling receptor activity"/>
    <property type="evidence" value="ECO:0007669"/>
    <property type="project" value="InterPro"/>
</dbReference>
<evidence type="ECO:0000256" key="10">
    <source>
        <dbReference type="SAM" id="Phobius"/>
    </source>
</evidence>
<comment type="subcellular location">
    <subcellularLocation>
        <location evidence="1">Cell membrane</location>
        <topology evidence="1">Multi-pass membrane protein</topology>
    </subcellularLocation>
</comment>
<dbReference type="InterPro" id="IPR004089">
    <property type="entry name" value="MCPsignal_dom"/>
</dbReference>
<evidence type="ECO:0000256" key="8">
    <source>
        <dbReference type="ARBA" id="ARBA00029447"/>
    </source>
</evidence>
<keyword evidence="4 10" id="KW-0812">Transmembrane</keyword>
<organism evidence="12 13">
    <name type="scientific">Duffyella gerundensis</name>
    <dbReference type="NCBI Taxonomy" id="1619313"/>
    <lineage>
        <taxon>Bacteria</taxon>
        <taxon>Pseudomonadati</taxon>
        <taxon>Pseudomonadota</taxon>
        <taxon>Gammaproteobacteria</taxon>
        <taxon>Enterobacterales</taxon>
        <taxon>Erwiniaceae</taxon>
        <taxon>Duffyella</taxon>
    </lineage>
</organism>
<feature type="domain" description="Methyl-accepting transducer" evidence="11">
    <location>
        <begin position="399"/>
        <end position="628"/>
    </location>
</feature>
<evidence type="ECO:0000313" key="13">
    <source>
        <dbReference type="Proteomes" id="UP000059419"/>
    </source>
</evidence>
<dbReference type="RefSeq" id="WP_067433054.1">
    <property type="nucleotide sequence ID" value="NZ_CP073262.1"/>
</dbReference>
<sequence length="652" mass="69790">MANAVKKTMSTRMQVLLTGGLTIALGFAVTIGVLSWQSSHEQKSLARSYLQQIAQSEALRIQQQLAYARDVARNLGQSLIALPAAGITDRGAADKLLEYALRENPDYLSISVIFEENVFDGRDAEFAQKPGQAPNGRYAWFVDHDGAGNYKLHPLLSYLTPGQGDYYLLPQKSQKDTLIEPYSYDYNGVPTLLTSVATPVVNQGKLWGVVTSDISLASLQDKVMKIRPWQGSGYAMLLSNGNKVVAYPDKALAGKAWQGPADNHGAAILQRFDAQLGEDALVAWQPVMIGNSDRPWYLGVVAPVSQVMAAADRQLYNALIMMVISILLVSALLGIVFSRKVLKPIGGEPLHAATIALAVAKGHLDNQIPVKEGDRSSLFFALHTMQAQLRDIVGQIKAAGHAVRQGAGDIASGNIDLAARTEQQAAALEQTAASMEQITATVKHNAANAHQATALTENATQIACRGEALVGQVVQTMAQIDSSAKKIGDITSLINGIAFQTNILALNAAVEAARAGEQGRGFAVVATEVRNLAQRSANAVKEIALLIEESSQRVENGVLLVNDAGKTMLEMTHAVSSVQSIIREIANASDEQARGISQVTIAVNEMDSVTQQNAVLVQQMTASASAMESQAEQLAQTVEQFHLDAQPLRQSA</sequence>
<evidence type="ECO:0000256" key="9">
    <source>
        <dbReference type="PROSITE-ProRule" id="PRU00284"/>
    </source>
</evidence>
<dbReference type="EMBL" id="LN907827">
    <property type="protein sequence ID" value="CUU24976.1"/>
    <property type="molecule type" value="Genomic_DNA"/>
</dbReference>
<proteinExistence type="inferred from homology"/>
<dbReference type="Pfam" id="PF00015">
    <property type="entry name" value="MCPsignal"/>
    <property type="match status" value="1"/>
</dbReference>
<evidence type="ECO:0000256" key="6">
    <source>
        <dbReference type="ARBA" id="ARBA00023136"/>
    </source>
</evidence>